<evidence type="ECO:0000313" key="2">
    <source>
        <dbReference type="EMBL" id="AFZ48999.1"/>
    </source>
</evidence>
<sequence length="129" mass="14800">MDNQNQPFKIVEQGFYVTLGAISVATETIQNEQKRSQLVSELSEELNQRTQEWEKKGETTATEARRFVEELINQGEQSATQQPSSTETPTASQSQQETEPDRDDFPSRLQSLTDEVATLREEMTQFRQK</sequence>
<dbReference type="KEGG" id="dsl:Dacsa_0185"/>
<name>K9YQ33_DACS8</name>
<feature type="compositionally biased region" description="Polar residues" evidence="1">
    <location>
        <begin position="74"/>
        <end position="97"/>
    </location>
</feature>
<gene>
    <name evidence="2" type="ORF">Dacsa_0185</name>
</gene>
<organism evidence="2 3">
    <name type="scientific">Dactylococcopsis salina (strain PCC 8305)</name>
    <name type="common">Myxobactron salinum</name>
    <dbReference type="NCBI Taxonomy" id="13035"/>
    <lineage>
        <taxon>Bacteria</taxon>
        <taxon>Bacillati</taxon>
        <taxon>Cyanobacteriota</taxon>
        <taxon>Cyanophyceae</taxon>
        <taxon>Nodosilineales</taxon>
        <taxon>Cymatolegaceae</taxon>
        <taxon>Dactylococcopsis</taxon>
    </lineage>
</organism>
<proteinExistence type="predicted"/>
<protein>
    <submittedName>
        <fullName evidence="2">Uncharacterized protein</fullName>
    </submittedName>
</protein>
<feature type="region of interest" description="Disordered" evidence="1">
    <location>
        <begin position="72"/>
        <end position="113"/>
    </location>
</feature>
<dbReference type="eggNOG" id="COG3937">
    <property type="taxonomic scope" value="Bacteria"/>
</dbReference>
<dbReference type="AlphaFoldDB" id="K9YQ33"/>
<reference evidence="2" key="1">
    <citation type="submission" date="2012-04" db="EMBL/GenBank/DDBJ databases">
        <title>Finished genome of Dactylococcopsis salina PCC 8305.</title>
        <authorList>
            <consortium name="US DOE Joint Genome Institute"/>
            <person name="Gugger M."/>
            <person name="Coursin T."/>
            <person name="Rippka R."/>
            <person name="Tandeau De Marsac N."/>
            <person name="Huntemann M."/>
            <person name="Wei C.-L."/>
            <person name="Han J."/>
            <person name="Detter J.C."/>
            <person name="Han C."/>
            <person name="Tapia R."/>
            <person name="Daligault H."/>
            <person name="Chen A."/>
            <person name="Krypides N."/>
            <person name="Mavromatis K."/>
            <person name="Markowitz V."/>
            <person name="Szeto E."/>
            <person name="Ivanova N."/>
            <person name="Ovchinnikova G."/>
            <person name="Pagani I."/>
            <person name="Pati A."/>
            <person name="Goodwin L."/>
            <person name="Peters L."/>
            <person name="Pitluck S."/>
            <person name="Woyke T."/>
            <person name="Kerfeld C."/>
        </authorList>
    </citation>
    <scope>NUCLEOTIDE SEQUENCE [LARGE SCALE GENOMIC DNA]</scope>
    <source>
        <strain evidence="2">PCC 8305</strain>
    </source>
</reference>
<dbReference type="HOGENOM" id="CLU_155150_0_0_3"/>
<dbReference type="RefSeq" id="WP_015228012.1">
    <property type="nucleotide sequence ID" value="NC_019780.1"/>
</dbReference>
<dbReference type="EMBL" id="CP003944">
    <property type="protein sequence ID" value="AFZ48999.1"/>
    <property type="molecule type" value="Genomic_DNA"/>
</dbReference>
<accession>K9YQ33</accession>
<keyword evidence="3" id="KW-1185">Reference proteome</keyword>
<evidence type="ECO:0000313" key="3">
    <source>
        <dbReference type="Proteomes" id="UP000010482"/>
    </source>
</evidence>
<dbReference type="STRING" id="13035.Dacsa_0185"/>
<evidence type="ECO:0000256" key="1">
    <source>
        <dbReference type="SAM" id="MobiDB-lite"/>
    </source>
</evidence>
<dbReference type="Proteomes" id="UP000010482">
    <property type="component" value="Chromosome"/>
</dbReference>
<dbReference type="OrthoDB" id="560634at2"/>